<evidence type="ECO:0000313" key="2">
    <source>
        <dbReference type="Ensembl" id="ENSNMLP00000044523.1"/>
    </source>
</evidence>
<keyword evidence="3" id="KW-1185">Reference proteome</keyword>
<dbReference type="InterPro" id="IPR015143">
    <property type="entry name" value="L27_1"/>
</dbReference>
<dbReference type="Pfam" id="PF09058">
    <property type="entry name" value="L27_1"/>
    <property type="match status" value="1"/>
</dbReference>
<dbReference type="SUPFAM" id="SSF101288">
    <property type="entry name" value="L27 domain"/>
    <property type="match status" value="1"/>
</dbReference>
<accession>A0A8C6V489</accession>
<dbReference type="InterPro" id="IPR036892">
    <property type="entry name" value="L27_dom_sf"/>
</dbReference>
<protein>
    <recommendedName>
        <fullName evidence="1">L27-1 domain-containing protein</fullName>
    </recommendedName>
</protein>
<dbReference type="Proteomes" id="UP000694523">
    <property type="component" value="Unplaced"/>
</dbReference>
<dbReference type="Ensembl" id="ENSNMLT00000049423.1">
    <property type="protein sequence ID" value="ENSNMLP00000044523.1"/>
    <property type="gene ID" value="ENSNMLG00000026950.1"/>
</dbReference>
<evidence type="ECO:0000313" key="3">
    <source>
        <dbReference type="Proteomes" id="UP000694523"/>
    </source>
</evidence>
<sequence length="60" mass="6824">RSVRKNTQKALMAVEAATQNEGVKGRAEKLLNIFQSDLFQALIGTTRFPHMFVLHLQQKL</sequence>
<evidence type="ECO:0000259" key="1">
    <source>
        <dbReference type="Pfam" id="PF09058"/>
    </source>
</evidence>
<dbReference type="Gene3D" id="1.10.287.470">
    <property type="entry name" value="Helix hairpin bin"/>
    <property type="match status" value="1"/>
</dbReference>
<reference evidence="2" key="1">
    <citation type="submission" date="2025-08" db="UniProtKB">
        <authorList>
            <consortium name="Ensembl"/>
        </authorList>
    </citation>
    <scope>IDENTIFICATION</scope>
</reference>
<proteinExistence type="predicted"/>
<dbReference type="AlphaFoldDB" id="A0A8C6V489"/>
<feature type="domain" description="L27-1" evidence="1">
    <location>
        <begin position="17"/>
        <end position="43"/>
    </location>
</feature>
<reference evidence="2" key="2">
    <citation type="submission" date="2025-09" db="UniProtKB">
        <authorList>
            <consortium name="Ensembl"/>
        </authorList>
    </citation>
    <scope>IDENTIFICATION</scope>
</reference>
<name>A0A8C6V489_9GOBI</name>
<organism evidence="2 3">
    <name type="scientific">Neogobius melanostomus</name>
    <name type="common">round goby</name>
    <dbReference type="NCBI Taxonomy" id="47308"/>
    <lineage>
        <taxon>Eukaryota</taxon>
        <taxon>Metazoa</taxon>
        <taxon>Chordata</taxon>
        <taxon>Craniata</taxon>
        <taxon>Vertebrata</taxon>
        <taxon>Euteleostomi</taxon>
        <taxon>Actinopterygii</taxon>
        <taxon>Neopterygii</taxon>
        <taxon>Teleostei</taxon>
        <taxon>Neoteleostei</taxon>
        <taxon>Acanthomorphata</taxon>
        <taxon>Gobiaria</taxon>
        <taxon>Gobiiformes</taxon>
        <taxon>Gobioidei</taxon>
        <taxon>Gobiidae</taxon>
        <taxon>Benthophilinae</taxon>
        <taxon>Neogobiini</taxon>
        <taxon>Neogobius</taxon>
    </lineage>
</organism>